<protein>
    <recommendedName>
        <fullName evidence="1">Glycosyltransferase 2-like domain-containing protein</fullName>
    </recommendedName>
</protein>
<dbReference type="AlphaFoldDB" id="A0A226HUZ7"/>
<sequence>MLSKQPILTIAIPTYNRPEKIKAQVNVLLPQLNDKVHLVIYDNCSDTKVETLFKPNEILQFHLVRNRVNVGADANIARCFENCTTKWLWTLSDDDLVKEDAVESILNEIEKNEEAVFINLCSVSNFSTRNFDEIAAKFKSPRVFVNSFQMSSCLYNMSILSKSLHNYYNNLSSMMGTIIMVLKHVQNHNLSHCRFVDLIVVKDFDNVVSWDYSVYILRTQLFIDAFSGLKSRNLHNKLSLGCYIINYSLIELDRKESKVNYSKRWNLYLYNIKNQGLLNALIYCPKPLIRTFLNLILPQSIFNFVVGK</sequence>
<dbReference type="CDD" id="cd00761">
    <property type="entry name" value="Glyco_tranf_GTA_type"/>
    <property type="match status" value="1"/>
</dbReference>
<dbReference type="PANTHER" id="PTHR22916:SF3">
    <property type="entry name" value="UDP-GLCNAC:BETAGAL BETA-1,3-N-ACETYLGLUCOSAMINYLTRANSFERASE-LIKE PROTEIN 1"/>
    <property type="match status" value="1"/>
</dbReference>
<dbReference type="PANTHER" id="PTHR22916">
    <property type="entry name" value="GLYCOSYLTRANSFERASE"/>
    <property type="match status" value="1"/>
</dbReference>
<reference evidence="2 3" key="1">
    <citation type="submission" date="2016-11" db="EMBL/GenBank/DDBJ databases">
        <title>Whole genomes of Flavobacteriaceae.</title>
        <authorList>
            <person name="Stine C."/>
            <person name="Li C."/>
            <person name="Tadesse D."/>
        </authorList>
    </citation>
    <scope>NUCLEOTIDE SEQUENCE [LARGE SCALE GENOMIC DNA]</scope>
    <source>
        <strain evidence="2 3">CCUG 59446</strain>
    </source>
</reference>
<dbReference type="EMBL" id="MUHA01000025">
    <property type="protein sequence ID" value="OXA97461.1"/>
    <property type="molecule type" value="Genomic_DNA"/>
</dbReference>
<dbReference type="GO" id="GO:0016758">
    <property type="term" value="F:hexosyltransferase activity"/>
    <property type="evidence" value="ECO:0007669"/>
    <property type="project" value="UniProtKB-ARBA"/>
</dbReference>
<evidence type="ECO:0000313" key="2">
    <source>
        <dbReference type="EMBL" id="OXA97461.1"/>
    </source>
</evidence>
<accession>A0A226HUZ7</accession>
<dbReference type="InterPro" id="IPR001173">
    <property type="entry name" value="Glyco_trans_2-like"/>
</dbReference>
<feature type="domain" description="Glycosyltransferase 2-like" evidence="1">
    <location>
        <begin position="9"/>
        <end position="120"/>
    </location>
</feature>
<name>A0A226HUZ7_9FLAO</name>
<dbReference type="Pfam" id="PF00535">
    <property type="entry name" value="Glycos_transf_2"/>
    <property type="match status" value="1"/>
</dbReference>
<dbReference type="InterPro" id="IPR029044">
    <property type="entry name" value="Nucleotide-diphossugar_trans"/>
</dbReference>
<keyword evidence="3" id="KW-1185">Reference proteome</keyword>
<dbReference type="Proteomes" id="UP000198336">
    <property type="component" value="Unassembled WGS sequence"/>
</dbReference>
<dbReference type="Gene3D" id="3.90.550.10">
    <property type="entry name" value="Spore Coat Polysaccharide Biosynthesis Protein SpsA, Chain A"/>
    <property type="match status" value="1"/>
</dbReference>
<comment type="caution">
    <text evidence="2">The sequence shown here is derived from an EMBL/GenBank/DDBJ whole genome shotgun (WGS) entry which is preliminary data.</text>
</comment>
<evidence type="ECO:0000313" key="3">
    <source>
        <dbReference type="Proteomes" id="UP000198336"/>
    </source>
</evidence>
<dbReference type="RefSeq" id="WP_089055298.1">
    <property type="nucleotide sequence ID" value="NZ_MUHA01000025.1"/>
</dbReference>
<organism evidence="2 3">
    <name type="scientific">Flavobacterium oncorhynchi</name>
    <dbReference type="NCBI Taxonomy" id="728056"/>
    <lineage>
        <taxon>Bacteria</taxon>
        <taxon>Pseudomonadati</taxon>
        <taxon>Bacteroidota</taxon>
        <taxon>Flavobacteriia</taxon>
        <taxon>Flavobacteriales</taxon>
        <taxon>Flavobacteriaceae</taxon>
        <taxon>Flavobacterium</taxon>
    </lineage>
</organism>
<dbReference type="SUPFAM" id="SSF53448">
    <property type="entry name" value="Nucleotide-diphospho-sugar transferases"/>
    <property type="match status" value="1"/>
</dbReference>
<evidence type="ECO:0000259" key="1">
    <source>
        <dbReference type="Pfam" id="PF00535"/>
    </source>
</evidence>
<gene>
    <name evidence="2" type="ORF">B0A75_15985</name>
</gene>
<proteinExistence type="predicted"/>